<protein>
    <recommendedName>
        <fullName evidence="18">Fatty acid desaturase domain-containing protein</fullName>
    </recommendedName>
</protein>
<evidence type="ECO:0000313" key="17">
    <source>
        <dbReference type="Proteomes" id="UP000410492"/>
    </source>
</evidence>
<keyword evidence="17" id="KW-1185">Reference proteome</keyword>
<evidence type="ECO:0000256" key="9">
    <source>
        <dbReference type="ARBA" id="ARBA00023002"/>
    </source>
</evidence>
<feature type="transmembrane region" description="Helical" evidence="15">
    <location>
        <begin position="226"/>
        <end position="246"/>
    </location>
</feature>
<dbReference type="GO" id="GO:0004984">
    <property type="term" value="F:olfactory receptor activity"/>
    <property type="evidence" value="ECO:0007669"/>
    <property type="project" value="InterPro"/>
</dbReference>
<keyword evidence="8 15" id="KW-1133">Transmembrane helix</keyword>
<dbReference type="GO" id="GO:0004768">
    <property type="term" value="F:stearoyl-CoA 9-desaturase activity"/>
    <property type="evidence" value="ECO:0007669"/>
    <property type="project" value="TreeGrafter"/>
</dbReference>
<evidence type="ECO:0000256" key="12">
    <source>
        <dbReference type="ARBA" id="ARBA00023160"/>
    </source>
</evidence>
<keyword evidence="12" id="KW-0275">Fatty acid biosynthesis</keyword>
<feature type="transmembrane region" description="Helical" evidence="15">
    <location>
        <begin position="687"/>
        <end position="708"/>
    </location>
</feature>
<sequence>MSETMEQRKTETGEEQKKLSYSRETNWLKVLFQIQVTLSALCAIHFLLYESYWSTILFSVAAGAHRLWAHRSYTANGILKTFLLFCQTLSGTGSLYDWVQWHRLHHKHFGTDLDPFNPTKGWFYSHIQSVALNLSPAQEEALKEIDMSDLEKDKMIMFQKRWYIPLYVIFVLLLPINAPAEYWGEQLHASMFLVFWLRYTLNLHLSWLIHSATRIWQLKPGEKYKVYRYVVLVSLMALLCLGWAYIPTNWDHITITEITKVICVYGMSIGNLIQVFFIMKDGKGLRNVLDRLQSDLFQPTSFDQWEIAEIAKSSGRRIRRTFVVLNGAGCVVLPVPVLFGQERVISLSFPTSLFCVFQLACLTFYAFIMVLIVTLNCNLLLEAGIQIDILKDRIAHSRGMDYAILECIQHSKEVISLVDQIKRIQEFPLLFYFGVQVFILCTAIFSLTDQMSPDEMSFMIMYVTSVTSMVFVMCWYGNEMTYKSTSLTQTIFHCDWIGSDVKSQKIIMFFMYISNTPLKISMAGGLCNLSIPLFISHFGTDLDPFNPTKGWFYSHIQSVALNLSPAQEEALKEIDMSDLEKDKMIMFQKRWYIPLYVIFVLLLPINAPAEYWGEQLHASMFLVFWLRYTLNLHLSWLIHSATRIWQLKPGEKYKVYRYVVLVSLMAVLCLGWAYIPTNWDHITITEITKVICFYGVSIGNLIQVFFIMKDGKGLRNVLDRLQSDLFQPTSFDQWEIAEIAKSSGRRIRRTFVVLNGAGFPTSLFCVFQLACHTFYGFIMVLVVTLNCKLLLEAGIQIDILKDRIAHSRGMDDAILECIQHSKEVISLVDQIKRIQEFPLLFYFGVQVFMLCTAIFSLTDQSTSLTQTIFHCDWIGSDVKSQKIIMFFMYISNTPLKISMAGGLCNLSISLFISIIRTAYSYFTLLTNFR</sequence>
<dbReference type="GO" id="GO:0006636">
    <property type="term" value="P:unsaturated fatty acid biosynthetic process"/>
    <property type="evidence" value="ECO:0007669"/>
    <property type="project" value="TreeGrafter"/>
</dbReference>
<dbReference type="Pfam" id="PF02949">
    <property type="entry name" value="7tm_6"/>
    <property type="match status" value="2"/>
</dbReference>
<feature type="transmembrane region" description="Helical" evidence="15">
    <location>
        <begin position="897"/>
        <end position="919"/>
    </location>
</feature>
<feature type="transmembrane region" description="Helical" evidence="15">
    <location>
        <begin position="591"/>
        <end position="609"/>
    </location>
</feature>
<feature type="transmembrane region" description="Helical" evidence="15">
    <location>
        <begin position="322"/>
        <end position="339"/>
    </location>
</feature>
<evidence type="ECO:0000256" key="5">
    <source>
        <dbReference type="ARBA" id="ARBA00022692"/>
    </source>
</evidence>
<evidence type="ECO:0000256" key="8">
    <source>
        <dbReference type="ARBA" id="ARBA00022989"/>
    </source>
</evidence>
<keyword evidence="5 15" id="KW-0812">Transmembrane</keyword>
<evidence type="ECO:0000256" key="10">
    <source>
        <dbReference type="ARBA" id="ARBA00023098"/>
    </source>
</evidence>
<keyword evidence="10" id="KW-0443">Lipid metabolism</keyword>
<name>A0A653C2X1_CALMS</name>
<feature type="transmembrane region" description="Helical" evidence="15">
    <location>
        <begin position="429"/>
        <end position="447"/>
    </location>
</feature>
<feature type="transmembrane region" description="Helical" evidence="15">
    <location>
        <begin position="655"/>
        <end position="675"/>
    </location>
</feature>
<evidence type="ECO:0000256" key="14">
    <source>
        <dbReference type="ARBA" id="ARBA00023224"/>
    </source>
</evidence>
<evidence type="ECO:0000256" key="1">
    <source>
        <dbReference type="ARBA" id="ARBA00004141"/>
    </source>
</evidence>
<evidence type="ECO:0000256" key="4">
    <source>
        <dbReference type="ARBA" id="ARBA00022606"/>
    </source>
</evidence>
<keyword evidence="9" id="KW-0560">Oxidoreductase</keyword>
<evidence type="ECO:0000256" key="2">
    <source>
        <dbReference type="ARBA" id="ARBA00009295"/>
    </source>
</evidence>
<comment type="subcellular location">
    <subcellularLocation>
        <location evidence="1">Membrane</location>
        <topology evidence="1">Multi-pass membrane protein</topology>
    </subcellularLocation>
</comment>
<accession>A0A653C2X1</accession>
<evidence type="ECO:0000256" key="7">
    <source>
        <dbReference type="ARBA" id="ARBA00022832"/>
    </source>
</evidence>
<keyword evidence="3" id="KW-0444">Lipid biosynthesis</keyword>
<feature type="transmembrane region" description="Helical" evidence="15">
    <location>
        <begin position="27"/>
        <end position="46"/>
    </location>
</feature>
<feature type="transmembrane region" description="Helical" evidence="15">
    <location>
        <begin position="776"/>
        <end position="800"/>
    </location>
</feature>
<dbReference type="GO" id="GO:0005789">
    <property type="term" value="C:endoplasmic reticulum membrane"/>
    <property type="evidence" value="ECO:0007669"/>
    <property type="project" value="TreeGrafter"/>
</dbReference>
<dbReference type="PANTHER" id="PTHR11351:SF26">
    <property type="entry name" value="FATTY ACID DESATURASE DOMAIN-CONTAINING PROTEIN"/>
    <property type="match status" value="1"/>
</dbReference>
<dbReference type="OrthoDB" id="10260134at2759"/>
<dbReference type="EMBL" id="CAACVG010006804">
    <property type="protein sequence ID" value="VEN41863.1"/>
    <property type="molecule type" value="Genomic_DNA"/>
</dbReference>
<dbReference type="GO" id="GO:0007165">
    <property type="term" value="P:signal transduction"/>
    <property type="evidence" value="ECO:0007669"/>
    <property type="project" value="UniProtKB-KW"/>
</dbReference>
<keyword evidence="4" id="KW-0716">Sensory transduction</keyword>
<keyword evidence="14" id="KW-0807">Transducer</keyword>
<feature type="transmembrane region" description="Helical" evidence="15">
    <location>
        <begin position="751"/>
        <end position="770"/>
    </location>
</feature>
<feature type="transmembrane region" description="Helical" evidence="15">
    <location>
        <begin position="186"/>
        <end position="205"/>
    </location>
</feature>
<keyword evidence="13" id="KW-0675">Receptor</keyword>
<feature type="transmembrane region" description="Helical" evidence="15">
    <location>
        <begin position="258"/>
        <end position="279"/>
    </location>
</feature>
<gene>
    <name evidence="16" type="ORF">CALMAC_LOCUS5543</name>
</gene>
<reference evidence="16 17" key="1">
    <citation type="submission" date="2019-01" db="EMBL/GenBank/DDBJ databases">
        <authorList>
            <person name="Sayadi A."/>
        </authorList>
    </citation>
    <scope>NUCLEOTIDE SEQUENCE [LARGE SCALE GENOMIC DNA]</scope>
</reference>
<evidence type="ECO:0000256" key="3">
    <source>
        <dbReference type="ARBA" id="ARBA00022516"/>
    </source>
</evidence>
<dbReference type="InterPro" id="IPR015876">
    <property type="entry name" value="Acyl-CoA_DS"/>
</dbReference>
<feature type="transmembrane region" description="Helical" evidence="15">
    <location>
        <begin position="839"/>
        <end position="857"/>
    </location>
</feature>
<evidence type="ECO:0000256" key="15">
    <source>
        <dbReference type="SAM" id="Phobius"/>
    </source>
</evidence>
<keyword evidence="7" id="KW-0276">Fatty acid metabolism</keyword>
<evidence type="ECO:0008006" key="18">
    <source>
        <dbReference type="Google" id="ProtNLM"/>
    </source>
</evidence>
<evidence type="ECO:0000256" key="6">
    <source>
        <dbReference type="ARBA" id="ARBA00022725"/>
    </source>
</evidence>
<dbReference type="GO" id="GO:0005506">
    <property type="term" value="F:iron ion binding"/>
    <property type="evidence" value="ECO:0007669"/>
    <property type="project" value="TreeGrafter"/>
</dbReference>
<dbReference type="AlphaFoldDB" id="A0A653C2X1"/>
<organism evidence="16 17">
    <name type="scientific">Callosobruchus maculatus</name>
    <name type="common">Southern cowpea weevil</name>
    <name type="synonym">Pulse bruchid</name>
    <dbReference type="NCBI Taxonomy" id="64391"/>
    <lineage>
        <taxon>Eukaryota</taxon>
        <taxon>Metazoa</taxon>
        <taxon>Ecdysozoa</taxon>
        <taxon>Arthropoda</taxon>
        <taxon>Hexapoda</taxon>
        <taxon>Insecta</taxon>
        <taxon>Pterygota</taxon>
        <taxon>Neoptera</taxon>
        <taxon>Endopterygota</taxon>
        <taxon>Coleoptera</taxon>
        <taxon>Polyphaga</taxon>
        <taxon>Cucujiformia</taxon>
        <taxon>Chrysomeloidea</taxon>
        <taxon>Chrysomelidae</taxon>
        <taxon>Bruchinae</taxon>
        <taxon>Bruchini</taxon>
        <taxon>Callosobruchus</taxon>
    </lineage>
</organism>
<feature type="transmembrane region" description="Helical" evidence="15">
    <location>
        <begin position="351"/>
        <end position="381"/>
    </location>
</feature>
<proteinExistence type="inferred from homology"/>
<dbReference type="Proteomes" id="UP000410492">
    <property type="component" value="Unassembled WGS sequence"/>
</dbReference>
<keyword evidence="11 15" id="KW-0472">Membrane</keyword>
<feature type="transmembrane region" description="Helical" evidence="15">
    <location>
        <begin position="459"/>
        <end position="477"/>
    </location>
</feature>
<dbReference type="PANTHER" id="PTHR11351">
    <property type="entry name" value="ACYL-COA DESATURASE"/>
    <property type="match status" value="1"/>
</dbReference>
<feature type="transmembrane region" description="Helical" evidence="15">
    <location>
        <begin position="162"/>
        <end position="180"/>
    </location>
</feature>
<keyword evidence="6" id="KW-0552">Olfaction</keyword>
<dbReference type="GO" id="GO:0005549">
    <property type="term" value="F:odorant binding"/>
    <property type="evidence" value="ECO:0007669"/>
    <property type="project" value="InterPro"/>
</dbReference>
<evidence type="ECO:0000313" key="16">
    <source>
        <dbReference type="EMBL" id="VEN41863.1"/>
    </source>
</evidence>
<evidence type="ECO:0000256" key="13">
    <source>
        <dbReference type="ARBA" id="ARBA00023170"/>
    </source>
</evidence>
<feature type="transmembrane region" description="Helical" evidence="15">
    <location>
        <begin position="52"/>
        <end position="69"/>
    </location>
</feature>
<feature type="transmembrane region" description="Helical" evidence="15">
    <location>
        <begin position="615"/>
        <end position="634"/>
    </location>
</feature>
<comment type="similarity">
    <text evidence="2">Belongs to the fatty acid desaturase type 1 family.</text>
</comment>
<evidence type="ECO:0000256" key="11">
    <source>
        <dbReference type="ARBA" id="ARBA00023136"/>
    </source>
</evidence>
<dbReference type="InterPro" id="IPR004117">
    <property type="entry name" value="7tm6_olfct_rcpt"/>
</dbReference>